<dbReference type="AlphaFoldDB" id="A0AAV9WSC6"/>
<feature type="domain" description="F-box" evidence="1">
    <location>
        <begin position="7"/>
        <end position="55"/>
    </location>
</feature>
<dbReference type="PROSITE" id="PS50181">
    <property type="entry name" value="FBOX"/>
    <property type="match status" value="1"/>
</dbReference>
<sequence>MSVESSVSILLRLPLEILTQIALMLHPRDVKYFATTCRKLQTDLILSNEFLWFKFLNTLSRISYPVCLQIKSLLPHDELSLPTVKPLPTVQEFYYQKDTEKFEDRAGYYIKVIDILNGKQRGCFDCLSPYFLRDMVLVKDLDENLELREGASPYRTYCSACQEKYFWDAPMLDYNWGFEPTPWESCFYPFVSEASKVEEYGDIVETDFSVPKNRFIHRNDAIKILEMGVRLDALLPENRFERRWQYYVKGCRGHDGKEMWKDSDLEGIERVLSEFIGIIADDIYATAEYVVYHQLKSPRGFRIFLEYEILTTVRGYSATLFLERFPFYPGGTASASPIAEVIIIMASKIWSIDRAVKEHPKIWDMLCASDPDATIADYINMAEGKGSRYKYIYQKCKTMLNMAFRISTDTKVEFNSSSPWGFMSLFFVVVIEDYRIQRFGSTAHFARYCPSKCPYCGRSSFTIADDCGESWNGLAPEFETEVDPKIRFAYRLLGHIWSAHNARFSERWEFGHFEEKYEEKQYPWQWLSHEII</sequence>
<dbReference type="SUPFAM" id="SSF81383">
    <property type="entry name" value="F-box domain"/>
    <property type="match status" value="1"/>
</dbReference>
<comment type="caution">
    <text evidence="2">The sequence shown here is derived from an EMBL/GenBank/DDBJ whole genome shotgun (WGS) entry which is preliminary data.</text>
</comment>
<organism evidence="2 3">
    <name type="scientific">Orbilia ellipsospora</name>
    <dbReference type="NCBI Taxonomy" id="2528407"/>
    <lineage>
        <taxon>Eukaryota</taxon>
        <taxon>Fungi</taxon>
        <taxon>Dikarya</taxon>
        <taxon>Ascomycota</taxon>
        <taxon>Pezizomycotina</taxon>
        <taxon>Orbiliomycetes</taxon>
        <taxon>Orbiliales</taxon>
        <taxon>Orbiliaceae</taxon>
        <taxon>Orbilia</taxon>
    </lineage>
</organism>
<dbReference type="InterPro" id="IPR001810">
    <property type="entry name" value="F-box_dom"/>
</dbReference>
<keyword evidence="3" id="KW-1185">Reference proteome</keyword>
<name>A0AAV9WSC6_9PEZI</name>
<evidence type="ECO:0000259" key="1">
    <source>
        <dbReference type="PROSITE" id="PS50181"/>
    </source>
</evidence>
<evidence type="ECO:0000313" key="3">
    <source>
        <dbReference type="Proteomes" id="UP001365542"/>
    </source>
</evidence>
<evidence type="ECO:0000313" key="2">
    <source>
        <dbReference type="EMBL" id="KAK6523120.1"/>
    </source>
</evidence>
<protein>
    <recommendedName>
        <fullName evidence="1">F-box domain-containing protein</fullName>
    </recommendedName>
</protein>
<dbReference type="InterPro" id="IPR036047">
    <property type="entry name" value="F-box-like_dom_sf"/>
</dbReference>
<gene>
    <name evidence="2" type="ORF">TWF694_006015</name>
</gene>
<dbReference type="Proteomes" id="UP001365542">
    <property type="component" value="Unassembled WGS sequence"/>
</dbReference>
<proteinExistence type="predicted"/>
<reference evidence="2 3" key="1">
    <citation type="submission" date="2019-10" db="EMBL/GenBank/DDBJ databases">
        <authorList>
            <person name="Palmer J.M."/>
        </authorList>
    </citation>
    <scope>NUCLEOTIDE SEQUENCE [LARGE SCALE GENOMIC DNA]</scope>
    <source>
        <strain evidence="2 3">TWF694</strain>
    </source>
</reference>
<accession>A0AAV9WSC6</accession>
<dbReference type="EMBL" id="JAVHJO010000019">
    <property type="protein sequence ID" value="KAK6523120.1"/>
    <property type="molecule type" value="Genomic_DNA"/>
</dbReference>